<dbReference type="PANTHER" id="PTHR45754">
    <property type="entry name" value="METHYLENETETRAHYDROFOLATE REDUCTASE"/>
    <property type="match status" value="1"/>
</dbReference>
<evidence type="ECO:0000256" key="7">
    <source>
        <dbReference type="ARBA" id="ARBA00048628"/>
    </source>
</evidence>
<evidence type="ECO:0000256" key="3">
    <source>
        <dbReference type="ARBA" id="ARBA00006743"/>
    </source>
</evidence>
<evidence type="ECO:0000256" key="6">
    <source>
        <dbReference type="ARBA" id="ARBA00023002"/>
    </source>
</evidence>
<keyword evidence="5 8" id="KW-0274">FAD</keyword>
<dbReference type="AlphaFoldDB" id="A0A2A9ELE6"/>
<protein>
    <recommendedName>
        <fullName evidence="8">Methylenetetrahydrofolate reductase</fullName>
    </recommendedName>
</protein>
<reference evidence="10 11" key="1">
    <citation type="submission" date="2017-10" db="EMBL/GenBank/DDBJ databases">
        <title>Sequencing the genomes of 1000 actinobacteria strains.</title>
        <authorList>
            <person name="Klenk H.-P."/>
        </authorList>
    </citation>
    <scope>NUCLEOTIDE SEQUENCE [LARGE SCALE GENOMIC DNA]</scope>
    <source>
        <strain evidence="10 11">DSM 21838</strain>
    </source>
</reference>
<name>A0A2A9ELE6_9MICO</name>
<dbReference type="GO" id="GO:0005829">
    <property type="term" value="C:cytosol"/>
    <property type="evidence" value="ECO:0007669"/>
    <property type="project" value="TreeGrafter"/>
</dbReference>
<evidence type="ECO:0000256" key="9">
    <source>
        <dbReference type="SAM" id="MobiDB-lite"/>
    </source>
</evidence>
<evidence type="ECO:0000256" key="4">
    <source>
        <dbReference type="ARBA" id="ARBA00022630"/>
    </source>
</evidence>
<sequence length="374" mass="39462">MLRSNLGGVPGYPTVSFELFPPRRPELDEIVWQRVLRMAAAGPDFFSVTYGASGSSRAASADLVRRLLAETHIPPIAHLTCVGATREELAQRVRDLLDSGVRDFLALRGDPPAGETEWRPVPGGLSRSSELVALIRQVEGEYLGLRGAERGTEDDDAGVHGTGVHDGGHGPTPEPPSVVAREVGVEPADVVSVAVAAYPAGESHGREAELEALREKQEAGADFAITQVFFDPEAYGSLVAEARAVGIRIPILPGVIPMTDRGRLHRLSELTGVPVPATIDALLATDDEHERLRRGIDATLALIDRVLAAGAPGLHLYTFNHDRPALDVLEHLRARGLRNPAIVGGPEVAVGRAGRGDGTAGTGATGRAGGGRAR</sequence>
<dbReference type="CDD" id="cd00537">
    <property type="entry name" value="MTHFR"/>
    <property type="match status" value="1"/>
</dbReference>
<dbReference type="UniPathway" id="UPA00193"/>
<dbReference type="PANTHER" id="PTHR45754:SF3">
    <property type="entry name" value="METHYLENETETRAHYDROFOLATE REDUCTASE (NADPH)"/>
    <property type="match status" value="1"/>
</dbReference>
<dbReference type="GO" id="GO:0009086">
    <property type="term" value="P:methionine biosynthetic process"/>
    <property type="evidence" value="ECO:0007669"/>
    <property type="project" value="TreeGrafter"/>
</dbReference>
<organism evidence="10 11">
    <name type="scientific">Georgenia soli</name>
    <dbReference type="NCBI Taxonomy" id="638953"/>
    <lineage>
        <taxon>Bacteria</taxon>
        <taxon>Bacillati</taxon>
        <taxon>Actinomycetota</taxon>
        <taxon>Actinomycetes</taxon>
        <taxon>Micrococcales</taxon>
        <taxon>Bogoriellaceae</taxon>
        <taxon>Georgenia</taxon>
    </lineage>
</organism>
<comment type="similarity">
    <text evidence="3 8">Belongs to the methylenetetrahydrofolate reductase family.</text>
</comment>
<evidence type="ECO:0000313" key="11">
    <source>
        <dbReference type="Proteomes" id="UP000222106"/>
    </source>
</evidence>
<dbReference type="GO" id="GO:0106312">
    <property type="term" value="F:methylenetetrahydrofolate reductase (NADH) activity"/>
    <property type="evidence" value="ECO:0007669"/>
    <property type="project" value="UniProtKB-EC"/>
</dbReference>
<dbReference type="InterPro" id="IPR003171">
    <property type="entry name" value="Mehydrof_redctse-like"/>
</dbReference>
<evidence type="ECO:0000256" key="5">
    <source>
        <dbReference type="ARBA" id="ARBA00022827"/>
    </source>
</evidence>
<dbReference type="Pfam" id="PF02219">
    <property type="entry name" value="MTHFR"/>
    <property type="match status" value="2"/>
</dbReference>
<dbReference type="GO" id="GO:0035999">
    <property type="term" value="P:tetrahydrofolate interconversion"/>
    <property type="evidence" value="ECO:0007669"/>
    <property type="project" value="UniProtKB-UniPathway"/>
</dbReference>
<comment type="caution">
    <text evidence="10">The sequence shown here is derived from an EMBL/GenBank/DDBJ whole genome shotgun (WGS) entry which is preliminary data.</text>
</comment>
<proteinExistence type="inferred from homology"/>
<gene>
    <name evidence="10" type="ORF">ATJ97_2134</name>
</gene>
<accession>A0A2A9ELE6</accession>
<feature type="region of interest" description="Disordered" evidence="9">
    <location>
        <begin position="348"/>
        <end position="374"/>
    </location>
</feature>
<comment type="catalytic activity">
    <reaction evidence="7">
        <text>(6S)-5-methyl-5,6,7,8-tetrahydrofolate + NAD(+) = (6R)-5,10-methylene-5,6,7,8-tetrahydrofolate + NADH + H(+)</text>
        <dbReference type="Rhea" id="RHEA:19821"/>
        <dbReference type="ChEBI" id="CHEBI:15378"/>
        <dbReference type="ChEBI" id="CHEBI:15636"/>
        <dbReference type="ChEBI" id="CHEBI:18608"/>
        <dbReference type="ChEBI" id="CHEBI:57540"/>
        <dbReference type="ChEBI" id="CHEBI:57945"/>
        <dbReference type="EC" id="1.5.1.54"/>
    </reaction>
    <physiologicalReaction direction="right-to-left" evidence="7">
        <dbReference type="Rhea" id="RHEA:19823"/>
    </physiologicalReaction>
</comment>
<keyword evidence="6 8" id="KW-0560">Oxidoreductase</keyword>
<keyword evidence="11" id="KW-1185">Reference proteome</keyword>
<comment type="cofactor">
    <cofactor evidence="1 8">
        <name>FAD</name>
        <dbReference type="ChEBI" id="CHEBI:57692"/>
    </cofactor>
</comment>
<dbReference type="GO" id="GO:0071949">
    <property type="term" value="F:FAD binding"/>
    <property type="evidence" value="ECO:0007669"/>
    <property type="project" value="TreeGrafter"/>
</dbReference>
<dbReference type="SUPFAM" id="SSF51730">
    <property type="entry name" value="FAD-linked oxidoreductase"/>
    <property type="match status" value="1"/>
</dbReference>
<feature type="region of interest" description="Disordered" evidence="9">
    <location>
        <begin position="148"/>
        <end position="176"/>
    </location>
</feature>
<dbReference type="InterPro" id="IPR029041">
    <property type="entry name" value="FAD-linked_oxidoreductase-like"/>
</dbReference>
<dbReference type="EMBL" id="PDJI01000004">
    <property type="protein sequence ID" value="PFG39623.1"/>
    <property type="molecule type" value="Genomic_DNA"/>
</dbReference>
<evidence type="ECO:0000313" key="10">
    <source>
        <dbReference type="EMBL" id="PFG39623.1"/>
    </source>
</evidence>
<comment type="pathway">
    <text evidence="2 8">One-carbon metabolism; tetrahydrofolate interconversion.</text>
</comment>
<evidence type="ECO:0000256" key="2">
    <source>
        <dbReference type="ARBA" id="ARBA00004777"/>
    </source>
</evidence>
<evidence type="ECO:0000256" key="8">
    <source>
        <dbReference type="RuleBase" id="RU003862"/>
    </source>
</evidence>
<feature type="compositionally biased region" description="Gly residues" evidence="9">
    <location>
        <begin position="356"/>
        <end position="374"/>
    </location>
</feature>
<dbReference type="Proteomes" id="UP000222106">
    <property type="component" value="Unassembled WGS sequence"/>
</dbReference>
<keyword evidence="4 8" id="KW-0285">Flavoprotein</keyword>
<evidence type="ECO:0000256" key="1">
    <source>
        <dbReference type="ARBA" id="ARBA00001974"/>
    </source>
</evidence>
<dbReference type="Gene3D" id="3.20.20.220">
    <property type="match status" value="1"/>
</dbReference>